<keyword evidence="4" id="KW-0472">Membrane</keyword>
<dbReference type="SUPFAM" id="SSF49742">
    <property type="entry name" value="PHM/PNGase F"/>
    <property type="match status" value="2"/>
</dbReference>
<keyword evidence="3" id="KW-0325">Glycoprotein</keyword>
<reference evidence="7" key="1">
    <citation type="submission" date="2021-02" db="EMBL/GenBank/DDBJ databases">
        <authorList>
            <person name="Nowell W R."/>
        </authorList>
    </citation>
    <scope>NUCLEOTIDE SEQUENCE</scope>
</reference>
<dbReference type="AlphaFoldDB" id="A0A814SNW3"/>
<evidence type="ECO:0000256" key="1">
    <source>
        <dbReference type="ARBA" id="ARBA00010676"/>
    </source>
</evidence>
<dbReference type="FunFam" id="2.60.120.230:FF:000001">
    <property type="entry name" value="Monooxygenase, DBH-like 1"/>
    <property type="match status" value="1"/>
</dbReference>
<protein>
    <recommendedName>
        <fullName evidence="6">DOMON domain-containing protein</fullName>
    </recommendedName>
</protein>
<evidence type="ECO:0000313" key="8">
    <source>
        <dbReference type="Proteomes" id="UP000663828"/>
    </source>
</evidence>
<dbReference type="SMART" id="SM00664">
    <property type="entry name" value="DoH"/>
    <property type="match status" value="1"/>
</dbReference>
<dbReference type="CDD" id="cd09631">
    <property type="entry name" value="DOMON_DOH"/>
    <property type="match status" value="1"/>
</dbReference>
<keyword evidence="5" id="KW-0732">Signal</keyword>
<dbReference type="Pfam" id="PF03712">
    <property type="entry name" value="Cu2_monoox_C"/>
    <property type="match status" value="1"/>
</dbReference>
<feature type="domain" description="DOMON" evidence="6">
    <location>
        <begin position="41"/>
        <end position="158"/>
    </location>
</feature>
<dbReference type="InterPro" id="IPR000945">
    <property type="entry name" value="DBH-like"/>
</dbReference>
<dbReference type="InterPro" id="IPR008977">
    <property type="entry name" value="PHM/PNGase_F_dom_sf"/>
</dbReference>
<evidence type="ECO:0000256" key="3">
    <source>
        <dbReference type="ARBA" id="ARBA00023180"/>
    </source>
</evidence>
<dbReference type="SUPFAM" id="SSF49344">
    <property type="entry name" value="CBD9-like"/>
    <property type="match status" value="1"/>
</dbReference>
<dbReference type="Gene3D" id="2.60.120.230">
    <property type="match status" value="1"/>
</dbReference>
<accession>A0A814SNW3</accession>
<dbReference type="InterPro" id="IPR028460">
    <property type="entry name" value="Tbh/DBH"/>
</dbReference>
<comment type="caution">
    <text evidence="7">The sequence shown here is derived from an EMBL/GenBank/DDBJ whole genome shotgun (WGS) entry which is preliminary data.</text>
</comment>
<keyword evidence="8" id="KW-1185">Reference proteome</keyword>
<dbReference type="PRINTS" id="PR00767">
    <property type="entry name" value="DBMONOXGNASE"/>
</dbReference>
<evidence type="ECO:0000259" key="6">
    <source>
        <dbReference type="PROSITE" id="PS50836"/>
    </source>
</evidence>
<dbReference type="InterPro" id="IPR036939">
    <property type="entry name" value="Cu2_ascorb_mOase_N_sf"/>
</dbReference>
<dbReference type="GO" id="GO:0004500">
    <property type="term" value="F:dopamine beta-monooxygenase activity"/>
    <property type="evidence" value="ECO:0007669"/>
    <property type="project" value="InterPro"/>
</dbReference>
<gene>
    <name evidence="7" type="ORF">XAT740_LOCUS20945</name>
</gene>
<dbReference type="Gene3D" id="2.60.40.1210">
    <property type="entry name" value="Cellobiose dehydrogenase, cytochrome domain"/>
    <property type="match status" value="1"/>
</dbReference>
<comment type="similarity">
    <text evidence="1">Belongs to the copper type II ascorbate-dependent monooxygenase family.</text>
</comment>
<dbReference type="Pfam" id="PF03351">
    <property type="entry name" value="DOMON"/>
    <property type="match status" value="1"/>
</dbReference>
<feature type="chain" id="PRO_5032359009" description="DOMON domain-containing protein" evidence="5">
    <location>
        <begin position="22"/>
        <end position="611"/>
    </location>
</feature>
<dbReference type="InterPro" id="IPR045266">
    <property type="entry name" value="DOH_DOMON"/>
</dbReference>
<evidence type="ECO:0000256" key="4">
    <source>
        <dbReference type="SAM" id="Phobius"/>
    </source>
</evidence>
<name>A0A814SNW3_ADIRI</name>
<feature type="signal peptide" evidence="5">
    <location>
        <begin position="1"/>
        <end position="21"/>
    </location>
</feature>
<feature type="transmembrane region" description="Helical" evidence="4">
    <location>
        <begin position="590"/>
        <end position="609"/>
    </location>
</feature>
<evidence type="ECO:0000256" key="2">
    <source>
        <dbReference type="ARBA" id="ARBA00023157"/>
    </source>
</evidence>
<dbReference type="PANTHER" id="PTHR10157:SF23">
    <property type="entry name" value="MOXD1 HOMOLOG 1"/>
    <property type="match status" value="1"/>
</dbReference>
<organism evidence="7 8">
    <name type="scientific">Adineta ricciae</name>
    <name type="common">Rotifer</name>
    <dbReference type="NCBI Taxonomy" id="249248"/>
    <lineage>
        <taxon>Eukaryota</taxon>
        <taxon>Metazoa</taxon>
        <taxon>Spiralia</taxon>
        <taxon>Gnathifera</taxon>
        <taxon>Rotifera</taxon>
        <taxon>Eurotatoria</taxon>
        <taxon>Bdelloidea</taxon>
        <taxon>Adinetida</taxon>
        <taxon>Adinetidae</taxon>
        <taxon>Adineta</taxon>
    </lineage>
</organism>
<dbReference type="Gene3D" id="2.60.120.310">
    <property type="entry name" value="Copper type II, ascorbate-dependent monooxygenase, N-terminal domain"/>
    <property type="match status" value="1"/>
</dbReference>
<dbReference type="InterPro" id="IPR005018">
    <property type="entry name" value="DOMON_domain"/>
</dbReference>
<dbReference type="InterPro" id="IPR024548">
    <property type="entry name" value="Cu2_monoox_C"/>
</dbReference>
<keyword evidence="4" id="KW-0812">Transmembrane</keyword>
<dbReference type="PROSITE" id="PS50836">
    <property type="entry name" value="DOMON"/>
    <property type="match status" value="1"/>
</dbReference>
<keyword evidence="4" id="KW-1133">Transmembrane helix</keyword>
<dbReference type="InterPro" id="IPR014784">
    <property type="entry name" value="Cu2_ascorb_mOase-like_C"/>
</dbReference>
<evidence type="ECO:0000256" key="5">
    <source>
        <dbReference type="SAM" id="SignalP"/>
    </source>
</evidence>
<dbReference type="Pfam" id="PF01082">
    <property type="entry name" value="Cu2_monooxygen"/>
    <property type="match status" value="1"/>
</dbReference>
<dbReference type="GO" id="GO:0005507">
    <property type="term" value="F:copper ion binding"/>
    <property type="evidence" value="ECO:0007669"/>
    <property type="project" value="InterPro"/>
</dbReference>
<sequence length="611" mass="69570">MLLHAIFCLILSVLLFPNSSAISSPIRPYTSYRYSTELQNNVADLWWSVNDTTQEIIFELHMKTTGWIALGISPAGGMKGADIGLGWVDQAGQVHFQDRYAKNYTRPIVDTTTSDWFGLQGREENGWTAIQFKRLLDTCDTMDVPIKSGTNILIFAYGLEDPDMSEPQGIIYYHDHRRGSRIIPLRSYGNPSPENKFAGLDYFDFQLNNYNVPVDSTTYHCKVYKVPSNLTKRRHAIAHKTIIGEGNVDIVHHLLMYECNPTAVFDDNNLPDGLCDVIYRQLTECSANIATGWAVGGDHIVEFPEIAGYPVGGDFEIKYYMIQMHYDNPKQLSNRRDNSGIRFYLGNELRQEELGYLTVGADSTPVGIAIPPRSDRFSIDSYCTASATKAFPKSGITVTTAFPHTHLQGRSVWTKIIRNGTAVDYLFNGDAYDFNYQFENRLPKPVKLYPGDELATRCVYSTMDKSQMTTGGERTQDEMCLHMFTYYPRMKNMYGCMMIIPDGIWAQKMNISQESFDYVKLKQWLSDLQWTPQSVSQWQEFYNDASRILFSGIAGNFTIDFLPKLPTYKDLQPAECKSDARPNAAVHQHAFSTFTLIPFFIIFVMNMFARK</sequence>
<dbReference type="InterPro" id="IPR000323">
    <property type="entry name" value="Cu2_ascorb_mOase_N"/>
</dbReference>
<evidence type="ECO:0000313" key="7">
    <source>
        <dbReference type="EMBL" id="CAF1150916.1"/>
    </source>
</evidence>
<keyword evidence="2" id="KW-1015">Disulfide bond</keyword>
<dbReference type="Proteomes" id="UP000663828">
    <property type="component" value="Unassembled WGS sequence"/>
</dbReference>
<proteinExistence type="inferred from homology"/>
<dbReference type="EMBL" id="CAJNOR010001484">
    <property type="protein sequence ID" value="CAF1150916.1"/>
    <property type="molecule type" value="Genomic_DNA"/>
</dbReference>
<dbReference type="PANTHER" id="PTHR10157">
    <property type="entry name" value="DOPAMINE BETA HYDROXYLASE RELATED"/>
    <property type="match status" value="1"/>
</dbReference>